<keyword evidence="2" id="KW-1185">Reference proteome</keyword>
<organism evidence="1 2">
    <name type="scientific">Adiantum capillus-veneris</name>
    <name type="common">Maidenhair fern</name>
    <dbReference type="NCBI Taxonomy" id="13818"/>
    <lineage>
        <taxon>Eukaryota</taxon>
        <taxon>Viridiplantae</taxon>
        <taxon>Streptophyta</taxon>
        <taxon>Embryophyta</taxon>
        <taxon>Tracheophyta</taxon>
        <taxon>Polypodiopsida</taxon>
        <taxon>Polypodiidae</taxon>
        <taxon>Polypodiales</taxon>
        <taxon>Pteridineae</taxon>
        <taxon>Pteridaceae</taxon>
        <taxon>Vittarioideae</taxon>
        <taxon>Adiantum</taxon>
    </lineage>
</organism>
<dbReference type="AlphaFoldDB" id="A0A9D4UVE7"/>
<name>A0A9D4UVE7_ADICA</name>
<comment type="caution">
    <text evidence="1">The sequence shown here is derived from an EMBL/GenBank/DDBJ whole genome shotgun (WGS) entry which is preliminary data.</text>
</comment>
<protein>
    <submittedName>
        <fullName evidence="1">Uncharacterized protein</fullName>
    </submittedName>
</protein>
<sequence>MIQLPNAHLIVAAAGQNIVNVAVPQELGEVVTLVNDIIDRVSGTFTIILGTVYAIQNLVDSVLNLVVVYSTSLVGNVFPIMDIKHNTY</sequence>
<reference evidence="1" key="1">
    <citation type="submission" date="2021-01" db="EMBL/GenBank/DDBJ databases">
        <title>Adiantum capillus-veneris genome.</title>
        <authorList>
            <person name="Fang Y."/>
            <person name="Liao Q."/>
        </authorList>
    </citation>
    <scope>NUCLEOTIDE SEQUENCE</scope>
    <source>
        <strain evidence="1">H3</strain>
        <tissue evidence="1">Leaf</tissue>
    </source>
</reference>
<evidence type="ECO:0000313" key="2">
    <source>
        <dbReference type="Proteomes" id="UP000886520"/>
    </source>
</evidence>
<evidence type="ECO:0000313" key="1">
    <source>
        <dbReference type="EMBL" id="KAI5074223.1"/>
    </source>
</evidence>
<proteinExistence type="predicted"/>
<accession>A0A9D4UVE7</accession>
<dbReference type="Proteomes" id="UP000886520">
    <property type="component" value="Chromosome 10"/>
</dbReference>
<gene>
    <name evidence="1" type="ORF">GOP47_0010184</name>
</gene>
<dbReference type="EMBL" id="JABFUD020000010">
    <property type="protein sequence ID" value="KAI5074223.1"/>
    <property type="molecule type" value="Genomic_DNA"/>
</dbReference>